<sequence>MATIVERPVAPFSMSPSMVPRRRTREPIEVIDVDSLEDVGPRPTQRRRMEQAHDVIELLDSDDEAGGDVGSAGAGGAGARRFVSPLPPGAGNYWIPPVPPIPRRYSSLTSLVPRPRGPRVSPPPSSNLNLTVDEASSSYGSRVPGPIRPISRVFPFEHSPSLSPPPPAPHRHIPSRLEDEDFDFRPAPPARHNPPMGLGGALISSNNARVRAERLERQHRSERRAAGGRVAPLAALTAGDGRSQQRHLPPRSILSRLRDINPFRWGDNPHHNDVDFLALAPAADGGDERTRGDAQLALDLYLADQEDAMYARFTHPARGFAQRELALLRGWVGGAGKDDEDYKKEWTHPGTADGGFVFDFAPSELVPAVSGKGKGKEVVIDVDAEKEETSTLLVCARCLDPLLVRADGMTEEEEARRRKVWGLRCGHLIDGKCFEELRKPVEEEPVAGPSGTDAPEPSPEPKGKGKGKAREVADDDEEFDELFDEHPLHNSIRSRLRPRTGASGSHPGSSAFELAVPSPRPAKRAPPKRKSKAKPKKPVVQARYEWACPVAGCARVHLSEKIEGVWVNAPQKGAIGVFV</sequence>
<keyword evidence="3" id="KW-1185">Reference proteome</keyword>
<feature type="compositionally biased region" description="Polar residues" evidence="1">
    <location>
        <begin position="127"/>
        <end position="140"/>
    </location>
</feature>
<gene>
    <name evidence="2" type="ORF">DFH07DRAFT_1005076</name>
</gene>
<evidence type="ECO:0000256" key="1">
    <source>
        <dbReference type="SAM" id="MobiDB-lite"/>
    </source>
</evidence>
<dbReference type="Proteomes" id="UP001215280">
    <property type="component" value="Unassembled WGS sequence"/>
</dbReference>
<dbReference type="EMBL" id="JARJLG010000243">
    <property type="protein sequence ID" value="KAJ7723840.1"/>
    <property type="molecule type" value="Genomic_DNA"/>
</dbReference>
<feature type="region of interest" description="Disordered" evidence="1">
    <location>
        <begin position="156"/>
        <end position="175"/>
    </location>
</feature>
<feature type="compositionally biased region" description="Acidic residues" evidence="1">
    <location>
        <begin position="473"/>
        <end position="483"/>
    </location>
</feature>
<feature type="compositionally biased region" description="Basic residues" evidence="1">
    <location>
        <begin position="521"/>
        <end position="537"/>
    </location>
</feature>
<evidence type="ECO:0000313" key="3">
    <source>
        <dbReference type="Proteomes" id="UP001215280"/>
    </source>
</evidence>
<feature type="region of interest" description="Disordered" evidence="1">
    <location>
        <begin position="1"/>
        <end position="25"/>
    </location>
</feature>
<organism evidence="2 3">
    <name type="scientific">Mycena maculata</name>
    <dbReference type="NCBI Taxonomy" id="230809"/>
    <lineage>
        <taxon>Eukaryota</taxon>
        <taxon>Fungi</taxon>
        <taxon>Dikarya</taxon>
        <taxon>Basidiomycota</taxon>
        <taxon>Agaricomycotina</taxon>
        <taxon>Agaricomycetes</taxon>
        <taxon>Agaricomycetidae</taxon>
        <taxon>Agaricales</taxon>
        <taxon>Marasmiineae</taxon>
        <taxon>Mycenaceae</taxon>
        <taxon>Mycena</taxon>
    </lineage>
</organism>
<evidence type="ECO:0000313" key="2">
    <source>
        <dbReference type="EMBL" id="KAJ7723840.1"/>
    </source>
</evidence>
<comment type="caution">
    <text evidence="2">The sequence shown here is derived from an EMBL/GenBank/DDBJ whole genome shotgun (WGS) entry which is preliminary data.</text>
</comment>
<feature type="region of interest" description="Disordered" evidence="1">
    <location>
        <begin position="442"/>
        <end position="539"/>
    </location>
</feature>
<accession>A0AAD7HN92</accession>
<feature type="region of interest" description="Disordered" evidence="1">
    <location>
        <begin position="218"/>
        <end position="248"/>
    </location>
</feature>
<dbReference type="AlphaFoldDB" id="A0AAD7HN92"/>
<protein>
    <submittedName>
        <fullName evidence="2">Uncharacterized protein</fullName>
    </submittedName>
</protein>
<feature type="compositionally biased region" description="Basic and acidic residues" evidence="1">
    <location>
        <begin position="459"/>
        <end position="472"/>
    </location>
</feature>
<name>A0AAD7HN92_9AGAR</name>
<feature type="region of interest" description="Disordered" evidence="1">
    <location>
        <begin position="113"/>
        <end position="144"/>
    </location>
</feature>
<reference evidence="2" key="1">
    <citation type="submission" date="2023-03" db="EMBL/GenBank/DDBJ databases">
        <title>Massive genome expansion in bonnet fungi (Mycena s.s.) driven by repeated elements and novel gene families across ecological guilds.</title>
        <authorList>
            <consortium name="Lawrence Berkeley National Laboratory"/>
            <person name="Harder C.B."/>
            <person name="Miyauchi S."/>
            <person name="Viragh M."/>
            <person name="Kuo A."/>
            <person name="Thoen E."/>
            <person name="Andreopoulos B."/>
            <person name="Lu D."/>
            <person name="Skrede I."/>
            <person name="Drula E."/>
            <person name="Henrissat B."/>
            <person name="Morin E."/>
            <person name="Kohler A."/>
            <person name="Barry K."/>
            <person name="LaButti K."/>
            <person name="Morin E."/>
            <person name="Salamov A."/>
            <person name="Lipzen A."/>
            <person name="Mereny Z."/>
            <person name="Hegedus B."/>
            <person name="Baldrian P."/>
            <person name="Stursova M."/>
            <person name="Weitz H."/>
            <person name="Taylor A."/>
            <person name="Grigoriev I.V."/>
            <person name="Nagy L.G."/>
            <person name="Martin F."/>
            <person name="Kauserud H."/>
        </authorList>
    </citation>
    <scope>NUCLEOTIDE SEQUENCE</scope>
    <source>
        <strain evidence="2">CBHHK188m</strain>
    </source>
</reference>
<proteinExistence type="predicted"/>